<dbReference type="Gene3D" id="3.30.70.270">
    <property type="match status" value="1"/>
</dbReference>
<organism evidence="1 2">
    <name type="scientific">Moniliophthora roreri</name>
    <name type="common">Frosty pod rot fungus</name>
    <name type="synonym">Monilia roreri</name>
    <dbReference type="NCBI Taxonomy" id="221103"/>
    <lineage>
        <taxon>Eukaryota</taxon>
        <taxon>Fungi</taxon>
        <taxon>Dikarya</taxon>
        <taxon>Basidiomycota</taxon>
        <taxon>Agaricomycotina</taxon>
        <taxon>Agaricomycetes</taxon>
        <taxon>Agaricomycetidae</taxon>
        <taxon>Agaricales</taxon>
        <taxon>Marasmiineae</taxon>
        <taxon>Marasmiaceae</taxon>
        <taxon>Moniliophthora</taxon>
    </lineage>
</organism>
<protein>
    <recommendedName>
        <fullName evidence="3">Reverse transcriptase-rnase h-integrase</fullName>
    </recommendedName>
</protein>
<comment type="caution">
    <text evidence="1">The sequence shown here is derived from an EMBL/GenBank/DDBJ whole genome shotgun (WGS) entry which is preliminary data.</text>
</comment>
<dbReference type="InterPro" id="IPR043128">
    <property type="entry name" value="Rev_trsase/Diguanyl_cyclase"/>
</dbReference>
<dbReference type="InterPro" id="IPR043502">
    <property type="entry name" value="DNA/RNA_pol_sf"/>
</dbReference>
<reference evidence="1 2" key="1">
    <citation type="submission" date="2015-12" db="EMBL/GenBank/DDBJ databases">
        <title>Draft genome sequence of Moniliophthora roreri, the causal agent of frosty pod rot of cacao.</title>
        <authorList>
            <person name="Aime M.C."/>
            <person name="Diaz-Valderrama J.R."/>
            <person name="Kijpornyongpan T."/>
            <person name="Phillips-Mora W."/>
        </authorList>
    </citation>
    <scope>NUCLEOTIDE SEQUENCE [LARGE SCALE GENOMIC DNA]</scope>
    <source>
        <strain evidence="1 2">MCA 2952</strain>
    </source>
</reference>
<dbReference type="AlphaFoldDB" id="A0A0W0EUQ8"/>
<evidence type="ECO:0000313" key="1">
    <source>
        <dbReference type="EMBL" id="KTB27682.1"/>
    </source>
</evidence>
<gene>
    <name evidence="1" type="ORF">WG66_19746</name>
</gene>
<evidence type="ECO:0008006" key="3">
    <source>
        <dbReference type="Google" id="ProtNLM"/>
    </source>
</evidence>
<dbReference type="EMBL" id="LATX01002523">
    <property type="protein sequence ID" value="KTB27682.1"/>
    <property type="molecule type" value="Genomic_DNA"/>
</dbReference>
<proteinExistence type="predicted"/>
<dbReference type="SUPFAM" id="SSF56672">
    <property type="entry name" value="DNA/RNA polymerases"/>
    <property type="match status" value="1"/>
</dbReference>
<sequence length="74" mass="8421">MDVRSFLGTCGQVRQFIKNFAKIAALIQCFTWDDVAVEWGPKEEESMDLIKEALRNAEPLKPIDYKSIISTNVT</sequence>
<name>A0A0W0EUQ8_MONRR</name>
<accession>A0A0W0EUQ8</accession>
<evidence type="ECO:0000313" key="2">
    <source>
        <dbReference type="Proteomes" id="UP000054988"/>
    </source>
</evidence>
<dbReference type="Proteomes" id="UP000054988">
    <property type="component" value="Unassembled WGS sequence"/>
</dbReference>